<gene>
    <name evidence="2" type="ORF">Lsai_2177</name>
</gene>
<dbReference type="GO" id="GO:0005737">
    <property type="term" value="C:cytoplasm"/>
    <property type="evidence" value="ECO:0007669"/>
    <property type="project" value="TreeGrafter"/>
</dbReference>
<evidence type="ECO:0000313" key="2">
    <source>
        <dbReference type="EMBL" id="KTD56047.1"/>
    </source>
</evidence>
<dbReference type="PATRIC" id="fig|28087.4.peg.2345"/>
<dbReference type="InterPro" id="IPR036249">
    <property type="entry name" value="Thioredoxin-like_sf"/>
</dbReference>
<dbReference type="AlphaFoldDB" id="A0A0W0YHA9"/>
<organism evidence="2 3">
    <name type="scientific">Legionella sainthelensi</name>
    <dbReference type="NCBI Taxonomy" id="28087"/>
    <lineage>
        <taxon>Bacteria</taxon>
        <taxon>Pseudomonadati</taxon>
        <taxon>Pseudomonadota</taxon>
        <taxon>Gammaproteobacteria</taxon>
        <taxon>Legionellales</taxon>
        <taxon>Legionellaceae</taxon>
        <taxon>Legionella</taxon>
    </lineage>
</organism>
<name>A0A0W0YHA9_9GAMM</name>
<dbReference type="SUPFAM" id="SSF52833">
    <property type="entry name" value="Thioredoxin-like"/>
    <property type="match status" value="1"/>
</dbReference>
<dbReference type="PANTHER" id="PTHR12289:SF41">
    <property type="entry name" value="FAILED AXON CONNECTIONS-RELATED"/>
    <property type="match status" value="1"/>
</dbReference>
<dbReference type="InterPro" id="IPR050931">
    <property type="entry name" value="Mito_Protein_Transport_Metaxin"/>
</dbReference>
<proteinExistence type="predicted"/>
<dbReference type="InterPro" id="IPR026928">
    <property type="entry name" value="FAX/IsoI-like"/>
</dbReference>
<evidence type="ECO:0000313" key="3">
    <source>
        <dbReference type="Proteomes" id="UP000054621"/>
    </source>
</evidence>
<dbReference type="RefSeq" id="WP_081779076.1">
    <property type="nucleotide sequence ID" value="NZ_CAAAJE010000024.1"/>
</dbReference>
<protein>
    <recommendedName>
        <fullName evidence="1">Thioredoxin-like fold domain-containing protein</fullName>
    </recommendedName>
</protein>
<dbReference type="InterPro" id="IPR012336">
    <property type="entry name" value="Thioredoxin-like_fold"/>
</dbReference>
<dbReference type="EMBL" id="LNYV01000034">
    <property type="protein sequence ID" value="KTD56047.1"/>
    <property type="molecule type" value="Genomic_DNA"/>
</dbReference>
<dbReference type="SFLD" id="SFLDS00019">
    <property type="entry name" value="Glutathione_Transferase_(cytos"/>
    <property type="match status" value="1"/>
</dbReference>
<comment type="caution">
    <text evidence="2">The sequence shown here is derived from an EMBL/GenBank/DDBJ whole genome shotgun (WGS) entry which is preliminary data.</text>
</comment>
<dbReference type="Gene3D" id="3.40.30.10">
    <property type="entry name" value="Glutaredoxin"/>
    <property type="match status" value="1"/>
</dbReference>
<dbReference type="PANTHER" id="PTHR12289">
    <property type="entry name" value="METAXIN RELATED"/>
    <property type="match status" value="1"/>
</dbReference>
<feature type="domain" description="Thioredoxin-like fold" evidence="1">
    <location>
        <begin position="18"/>
        <end position="109"/>
    </location>
</feature>
<dbReference type="Pfam" id="PF17172">
    <property type="entry name" value="GST_N_4"/>
    <property type="match status" value="1"/>
</dbReference>
<dbReference type="eggNOG" id="COG0625">
    <property type="taxonomic scope" value="Bacteria"/>
</dbReference>
<dbReference type="SFLD" id="SFLDG01200">
    <property type="entry name" value="SUF1.1"/>
    <property type="match status" value="1"/>
</dbReference>
<dbReference type="STRING" id="28087.Lsai_2177"/>
<accession>A0A0W0YHA9</accession>
<dbReference type="Proteomes" id="UP000054621">
    <property type="component" value="Unassembled WGS sequence"/>
</dbReference>
<dbReference type="SFLD" id="SFLDG01180">
    <property type="entry name" value="SUF1"/>
    <property type="match status" value="1"/>
</dbReference>
<reference evidence="2 3" key="1">
    <citation type="submission" date="2015-11" db="EMBL/GenBank/DDBJ databases">
        <title>Genomic analysis of 38 Legionella species identifies large and diverse effector repertoires.</title>
        <authorList>
            <person name="Burstein D."/>
            <person name="Amaro F."/>
            <person name="Zusman T."/>
            <person name="Lifshitz Z."/>
            <person name="Cohen O."/>
            <person name="Gilbert J.A."/>
            <person name="Pupko T."/>
            <person name="Shuman H.A."/>
            <person name="Segal G."/>
        </authorList>
    </citation>
    <scope>NUCLEOTIDE SEQUENCE [LARGE SCALE GENOMIC DNA]</scope>
    <source>
        <strain evidence="2 3">Mt.St.Helens-4</strain>
    </source>
</reference>
<sequence length="223" mass="26269">MIRLYQYPGVWDMPSLSPFCSKVFYFLTWANLPFEVIQVSNPHKGPKGKFPVIDDNGLLVADSEFIINHCRQKYKVDIEDYIDDLPIRRLIEEHLYFIILYSRWIDSENKVQIENAFKSFFPKGMGKIVLSIIRLQLRKQGYLQGIARHNRQQIYQKGINDLQAIEQFIIHRQQGKCRIVDMSIYAFLQVIQQTPLDIPIRSYVIASEAIQNYLSSLKGEFRY</sequence>
<evidence type="ECO:0000259" key="1">
    <source>
        <dbReference type="Pfam" id="PF17172"/>
    </source>
</evidence>
<dbReference type="InterPro" id="IPR040079">
    <property type="entry name" value="Glutathione_S-Trfase"/>
</dbReference>
<dbReference type="OrthoDB" id="9810080at2"/>